<dbReference type="EMBL" id="JAGTAR010000008">
    <property type="protein sequence ID" value="MBR8535236.1"/>
    <property type="molecule type" value="Genomic_DNA"/>
</dbReference>
<reference evidence="8" key="1">
    <citation type="journal article" date="2018" name="Int. J. Syst. Evol. Microbiol.">
        <title>Carboxylicivirga sediminis sp. nov., isolated from coastal sediment.</title>
        <authorList>
            <person name="Wang F.Q."/>
            <person name="Ren L.H."/>
            <person name="Zou R.J."/>
            <person name="Sun Y.Z."/>
            <person name="Liu X.J."/>
            <person name="Jiang F."/>
            <person name="Liu L.J."/>
        </authorList>
    </citation>
    <scope>NUCLEOTIDE SEQUENCE</scope>
    <source>
        <strain evidence="8">JR1</strain>
    </source>
</reference>
<feature type="region of interest" description="Disordered" evidence="4">
    <location>
        <begin position="631"/>
        <end position="650"/>
    </location>
</feature>
<protein>
    <submittedName>
        <fullName evidence="8">CZB domain-containing protein</fullName>
    </submittedName>
</protein>
<dbReference type="PANTHER" id="PTHR43531">
    <property type="entry name" value="PROTEIN ICFG"/>
    <property type="match status" value="1"/>
</dbReference>
<dbReference type="SMART" id="SM00283">
    <property type="entry name" value="MA"/>
    <property type="match status" value="1"/>
</dbReference>
<evidence type="ECO:0000256" key="4">
    <source>
        <dbReference type="SAM" id="MobiDB-lite"/>
    </source>
</evidence>
<dbReference type="InterPro" id="IPR003660">
    <property type="entry name" value="HAMP_dom"/>
</dbReference>
<dbReference type="PROSITE" id="PS50885">
    <property type="entry name" value="HAMP"/>
    <property type="match status" value="1"/>
</dbReference>
<evidence type="ECO:0000256" key="2">
    <source>
        <dbReference type="ARBA" id="ARBA00029447"/>
    </source>
</evidence>
<dbReference type="SUPFAM" id="SSF58104">
    <property type="entry name" value="Methyl-accepting chemotaxis protein (MCP) signaling domain"/>
    <property type="match status" value="1"/>
</dbReference>
<sequence length="669" mass="74264">MKWIDLKLSRKFFLAFSVIISLLLATGLWAIFGINGIVDNASETIDGNKLRSDLEGKYVDHLIWAKEVNRLLTDNEVTELSVQTDHHLCAFGQWYYGEGREKAQELAPELAPVFDEFEEPHKHLHASAIKLQEEFKQIDWHLSLQLKQAELDHINWMNKVKDAIFIFNSKVINVNKDPAQCNFGKWLNSEDLQKLVEQNPDIQTFIDQIVEKHEKLHTSVYVAESMQRKGDNEAARIYFNSTIKKNTENVLAELVELGNWSAQHLEGMDKANYIYQHETMTHLETMGQLFNKAIDESKKHILTDKVMLDKAQGTQTIVIIFIIIAVVLATILAFFITDNLVKPIKKSLQFANEVADGDLTANVDINQKDEIGQLASALLNMATQLNNIISNIKTGSDNLAVASQQLTAGAQQISSGVNEQAASAEEISSSMEEMTANIQQNSEHAHEAMRVSQRTANSINNVASASANSVEASANINSKIKVIVEIAQQTNILALNAAVEAARAGESGKGFTVVANEIRKLAEKSKEAASAIVELAKTGAQISESSNNLLKEIIPDINNTSNLVQEIASASLEQEQGVNQVNAAIHQFSMVTQQNATSAEEMAGSSEELSSQAAELDSMVKFFKVKETGQTEYKSFENNQPPSEKTDTNKKQAYVEFEEMVDENEYVSM</sequence>
<dbReference type="InterPro" id="IPR025991">
    <property type="entry name" value="Chemoreceptor_zinc-bind_dom"/>
</dbReference>
<dbReference type="Pfam" id="PF00015">
    <property type="entry name" value="MCPsignal"/>
    <property type="match status" value="1"/>
</dbReference>
<organism evidence="8 9">
    <name type="scientific">Carboxylicivirga sediminis</name>
    <dbReference type="NCBI Taxonomy" id="2006564"/>
    <lineage>
        <taxon>Bacteria</taxon>
        <taxon>Pseudomonadati</taxon>
        <taxon>Bacteroidota</taxon>
        <taxon>Bacteroidia</taxon>
        <taxon>Marinilabiliales</taxon>
        <taxon>Marinilabiliaceae</taxon>
        <taxon>Carboxylicivirga</taxon>
    </lineage>
</organism>
<dbReference type="GO" id="GO:0004888">
    <property type="term" value="F:transmembrane signaling receptor activity"/>
    <property type="evidence" value="ECO:0007669"/>
    <property type="project" value="TreeGrafter"/>
</dbReference>
<feature type="domain" description="HAMP" evidence="7">
    <location>
        <begin position="338"/>
        <end position="390"/>
    </location>
</feature>
<accession>A0A941F1V4</accession>
<comment type="caution">
    <text evidence="8">The sequence shown here is derived from an EMBL/GenBank/DDBJ whole genome shotgun (WGS) entry which is preliminary data.</text>
</comment>
<dbReference type="RefSeq" id="WP_212189142.1">
    <property type="nucleotide sequence ID" value="NZ_JAGTAR010000008.1"/>
</dbReference>
<dbReference type="GO" id="GO:0006935">
    <property type="term" value="P:chemotaxis"/>
    <property type="evidence" value="ECO:0007669"/>
    <property type="project" value="UniProtKB-KW"/>
</dbReference>
<dbReference type="Proteomes" id="UP000679220">
    <property type="component" value="Unassembled WGS sequence"/>
</dbReference>
<keyword evidence="5" id="KW-0812">Transmembrane</keyword>
<evidence type="ECO:0000259" key="6">
    <source>
        <dbReference type="PROSITE" id="PS50111"/>
    </source>
</evidence>
<dbReference type="InterPro" id="IPR051310">
    <property type="entry name" value="MCP_chemotaxis"/>
</dbReference>
<dbReference type="GO" id="GO:0007165">
    <property type="term" value="P:signal transduction"/>
    <property type="evidence" value="ECO:0007669"/>
    <property type="project" value="UniProtKB-KW"/>
</dbReference>
<evidence type="ECO:0000259" key="7">
    <source>
        <dbReference type="PROSITE" id="PS50885"/>
    </source>
</evidence>
<feature type="compositionally biased region" description="Polar residues" evidence="4">
    <location>
        <begin position="631"/>
        <end position="643"/>
    </location>
</feature>
<keyword evidence="1" id="KW-0145">Chemotaxis</keyword>
<dbReference type="PROSITE" id="PS50111">
    <property type="entry name" value="CHEMOTAXIS_TRANSDUC_2"/>
    <property type="match status" value="1"/>
</dbReference>
<dbReference type="PANTHER" id="PTHR43531:SF11">
    <property type="entry name" value="METHYL-ACCEPTING CHEMOTAXIS PROTEIN 3"/>
    <property type="match status" value="1"/>
</dbReference>
<dbReference type="Pfam" id="PF00672">
    <property type="entry name" value="HAMP"/>
    <property type="match status" value="1"/>
</dbReference>
<feature type="transmembrane region" description="Helical" evidence="5">
    <location>
        <begin position="317"/>
        <end position="336"/>
    </location>
</feature>
<dbReference type="Gene3D" id="1.20.120.30">
    <property type="entry name" value="Aspartate receptor, ligand-binding domain"/>
    <property type="match status" value="2"/>
</dbReference>
<dbReference type="SMART" id="SM00304">
    <property type="entry name" value="HAMP"/>
    <property type="match status" value="1"/>
</dbReference>
<evidence type="ECO:0000256" key="5">
    <source>
        <dbReference type="SAM" id="Phobius"/>
    </source>
</evidence>
<keyword evidence="3" id="KW-0807">Transducer</keyword>
<keyword evidence="9" id="KW-1185">Reference proteome</keyword>
<dbReference type="AlphaFoldDB" id="A0A941F1V4"/>
<keyword evidence="5" id="KW-1133">Transmembrane helix</keyword>
<comment type="similarity">
    <text evidence="2">Belongs to the methyl-accepting chemotaxis (MCP) protein family.</text>
</comment>
<proteinExistence type="inferred from homology"/>
<dbReference type="CDD" id="cd11386">
    <property type="entry name" value="MCP_signal"/>
    <property type="match status" value="1"/>
</dbReference>
<evidence type="ECO:0000313" key="9">
    <source>
        <dbReference type="Proteomes" id="UP000679220"/>
    </source>
</evidence>
<dbReference type="Pfam" id="PF13682">
    <property type="entry name" value="CZB"/>
    <property type="match status" value="2"/>
</dbReference>
<dbReference type="Gene3D" id="1.10.287.950">
    <property type="entry name" value="Methyl-accepting chemotaxis protein"/>
    <property type="match status" value="1"/>
</dbReference>
<evidence type="ECO:0000256" key="1">
    <source>
        <dbReference type="ARBA" id="ARBA00022500"/>
    </source>
</evidence>
<dbReference type="CDD" id="cd06225">
    <property type="entry name" value="HAMP"/>
    <property type="match status" value="1"/>
</dbReference>
<name>A0A941F1V4_9BACT</name>
<evidence type="ECO:0000256" key="3">
    <source>
        <dbReference type="PROSITE-ProRule" id="PRU00284"/>
    </source>
</evidence>
<reference evidence="8" key="2">
    <citation type="submission" date="2021-04" db="EMBL/GenBank/DDBJ databases">
        <authorList>
            <person name="Zhang T."/>
            <person name="Zhang Y."/>
            <person name="Lu D."/>
            <person name="Zuo D."/>
            <person name="Du Z."/>
        </authorList>
    </citation>
    <scope>NUCLEOTIDE SEQUENCE</scope>
    <source>
        <strain evidence="8">JR1</strain>
    </source>
</reference>
<keyword evidence="5" id="KW-0472">Membrane</keyword>
<gene>
    <name evidence="8" type="ORF">KDU71_06670</name>
</gene>
<feature type="transmembrane region" description="Helical" evidence="5">
    <location>
        <begin position="12"/>
        <end position="32"/>
    </location>
</feature>
<dbReference type="InterPro" id="IPR004089">
    <property type="entry name" value="MCPsignal_dom"/>
</dbReference>
<feature type="domain" description="Methyl-accepting transducer" evidence="6">
    <location>
        <begin position="395"/>
        <end position="610"/>
    </location>
</feature>
<evidence type="ECO:0000313" key="8">
    <source>
        <dbReference type="EMBL" id="MBR8535236.1"/>
    </source>
</evidence>
<dbReference type="GO" id="GO:0005886">
    <property type="term" value="C:plasma membrane"/>
    <property type="evidence" value="ECO:0007669"/>
    <property type="project" value="TreeGrafter"/>
</dbReference>